<dbReference type="PANTHER" id="PTHR36438">
    <property type="entry name" value="IRON-SULFUR CLUSTER REPAIR PROTEIN YTFE"/>
    <property type="match status" value="1"/>
</dbReference>
<protein>
    <submittedName>
        <fullName evidence="6">Hemerythrin domain-containing protein</fullName>
    </submittedName>
</protein>
<dbReference type="GO" id="GO:0005737">
    <property type="term" value="C:cytoplasm"/>
    <property type="evidence" value="ECO:0007669"/>
    <property type="project" value="UniProtKB-SubCell"/>
</dbReference>
<dbReference type="Gene3D" id="1.20.120.520">
    <property type="entry name" value="nmb1532 protein domain like"/>
    <property type="match status" value="1"/>
</dbReference>
<dbReference type="GO" id="GO:0046872">
    <property type="term" value="F:metal ion binding"/>
    <property type="evidence" value="ECO:0007669"/>
    <property type="project" value="UniProtKB-KW"/>
</dbReference>
<organism evidence="6 7">
    <name type="scientific">Candidatus Cryptobacteroides excrementavium</name>
    <dbReference type="NCBI Taxonomy" id="2840759"/>
    <lineage>
        <taxon>Bacteria</taxon>
        <taxon>Pseudomonadati</taxon>
        <taxon>Bacteroidota</taxon>
        <taxon>Bacteroidia</taxon>
        <taxon>Bacteroidales</taxon>
        <taxon>Candidatus Cryptobacteroides</taxon>
    </lineage>
</organism>
<dbReference type="Pfam" id="PF01814">
    <property type="entry name" value="Hemerythrin"/>
    <property type="match status" value="1"/>
</dbReference>
<keyword evidence="4" id="KW-0408">Iron</keyword>
<evidence type="ECO:0000256" key="2">
    <source>
        <dbReference type="ARBA" id="ARBA00022490"/>
    </source>
</evidence>
<comment type="caution">
    <text evidence="6">The sequence shown here is derived from an EMBL/GenBank/DDBJ whole genome shotgun (WGS) entry which is preliminary data.</text>
</comment>
<dbReference type="InterPro" id="IPR019903">
    <property type="entry name" value="RIC_family"/>
</dbReference>
<feature type="domain" description="Hemerythrin-like" evidence="5">
    <location>
        <begin position="116"/>
        <end position="239"/>
    </location>
</feature>
<dbReference type="EMBL" id="JADILX010000106">
    <property type="protein sequence ID" value="MBO8486199.1"/>
    <property type="molecule type" value="Genomic_DNA"/>
</dbReference>
<dbReference type="InterPro" id="IPR012312">
    <property type="entry name" value="Hemerythrin-like"/>
</dbReference>
<evidence type="ECO:0000259" key="5">
    <source>
        <dbReference type="Pfam" id="PF01814"/>
    </source>
</evidence>
<name>A0A9D9NT03_9BACT</name>
<reference evidence="6" key="1">
    <citation type="submission" date="2020-10" db="EMBL/GenBank/DDBJ databases">
        <authorList>
            <person name="Gilroy R."/>
        </authorList>
    </citation>
    <scope>NUCLEOTIDE SEQUENCE</scope>
    <source>
        <strain evidence="6">B2-16538</strain>
    </source>
</reference>
<sequence length="251" mass="29153">MGLFEAKIRTMKRNDNEPSRMVLSPSMKLADLIELNYSLLIVLSRLGISLGFGENTVAEVCRSHGIDVSSFLLICGVYTYDDYIAPNELLKAGNPADIVKYLHSSHSFYLDDELPKLEQTIEELVRPCAVSQQKVIYRFFSEYKKEVENHFAYEENTVFPYVSALLARNEHDGYSMEQFEENHSNIDEKLNDLKNIVMKYLPPICDTVLRNSVLYHIFFLEDDLDRHTMIENNVLVPMVNRLEENEKREQQ</sequence>
<reference evidence="6" key="2">
    <citation type="journal article" date="2021" name="PeerJ">
        <title>Extensive microbial diversity within the chicken gut microbiome revealed by metagenomics and culture.</title>
        <authorList>
            <person name="Gilroy R."/>
            <person name="Ravi A."/>
            <person name="Getino M."/>
            <person name="Pursley I."/>
            <person name="Horton D.L."/>
            <person name="Alikhan N.F."/>
            <person name="Baker D."/>
            <person name="Gharbi K."/>
            <person name="Hall N."/>
            <person name="Watson M."/>
            <person name="Adriaenssens E.M."/>
            <person name="Foster-Nyarko E."/>
            <person name="Jarju S."/>
            <person name="Secka A."/>
            <person name="Antonio M."/>
            <person name="Oren A."/>
            <person name="Chaudhuri R.R."/>
            <person name="La Ragione R."/>
            <person name="Hildebrand F."/>
            <person name="Pallen M.J."/>
        </authorList>
    </citation>
    <scope>NUCLEOTIDE SEQUENCE</scope>
    <source>
        <strain evidence="6">B2-16538</strain>
    </source>
</reference>
<evidence type="ECO:0000256" key="3">
    <source>
        <dbReference type="ARBA" id="ARBA00022723"/>
    </source>
</evidence>
<dbReference type="PANTHER" id="PTHR36438:SF1">
    <property type="entry name" value="IRON-SULFUR CLUSTER REPAIR PROTEIN YTFE"/>
    <property type="match status" value="1"/>
</dbReference>
<gene>
    <name evidence="6" type="ORF">IAB78_07220</name>
</gene>
<proteinExistence type="predicted"/>
<evidence type="ECO:0000256" key="1">
    <source>
        <dbReference type="ARBA" id="ARBA00004496"/>
    </source>
</evidence>
<comment type="subcellular location">
    <subcellularLocation>
        <location evidence="1">Cytoplasm</location>
    </subcellularLocation>
</comment>
<evidence type="ECO:0000313" key="7">
    <source>
        <dbReference type="Proteomes" id="UP000823750"/>
    </source>
</evidence>
<accession>A0A9D9NT03</accession>
<keyword evidence="2" id="KW-0963">Cytoplasm</keyword>
<evidence type="ECO:0000313" key="6">
    <source>
        <dbReference type="EMBL" id="MBO8486199.1"/>
    </source>
</evidence>
<dbReference type="AlphaFoldDB" id="A0A9D9NT03"/>
<keyword evidence="3" id="KW-0479">Metal-binding</keyword>
<evidence type="ECO:0000256" key="4">
    <source>
        <dbReference type="ARBA" id="ARBA00023004"/>
    </source>
</evidence>
<dbReference type="Proteomes" id="UP000823750">
    <property type="component" value="Unassembled WGS sequence"/>
</dbReference>